<evidence type="ECO:0000313" key="5">
    <source>
        <dbReference type="EMBL" id="KAE8288649.1"/>
    </source>
</evidence>
<feature type="transmembrane region" description="Helical" evidence="2">
    <location>
        <begin position="253"/>
        <end position="273"/>
    </location>
</feature>
<evidence type="ECO:0000259" key="4">
    <source>
        <dbReference type="PROSITE" id="PS50835"/>
    </source>
</evidence>
<dbReference type="AlphaFoldDB" id="A0A6G0IAY2"/>
<proteinExistence type="predicted"/>
<keyword evidence="2" id="KW-0472">Membrane</keyword>
<evidence type="ECO:0000256" key="2">
    <source>
        <dbReference type="SAM" id="Phobius"/>
    </source>
</evidence>
<feature type="domain" description="Ig-like" evidence="4">
    <location>
        <begin position="149"/>
        <end position="241"/>
    </location>
</feature>
<keyword evidence="6" id="KW-1185">Reference proteome</keyword>
<evidence type="ECO:0000256" key="3">
    <source>
        <dbReference type="SAM" id="SignalP"/>
    </source>
</evidence>
<name>A0A6G0IAY2_LARCR</name>
<feature type="region of interest" description="Disordered" evidence="1">
    <location>
        <begin position="302"/>
        <end position="391"/>
    </location>
</feature>
<keyword evidence="3" id="KW-0732">Signal</keyword>
<sequence>MDKERKMVISCLLLAAISSLVFGGEWTASVVKDLDALVSSCIVIPCSFTHPNEKQPTSKIRAIWHLKSDMNQRIYFEDQTQVLDSFKGRTKLLGQLGQNNCTLEITDIKDFDNGPFCFRVELVDAPPKEKFSFIEDCVRLNMLSDAPKPELSHPKSATQDRPYTLTCSVTHTCPSHAPKLKWSRSTADDDVTEVHRQLPIGLWEVHSTLTFIPGEKDDHSEITCTAEFHGKERRTSSSTMTLYIKRTENYNHIIIPTVVGIATAVVFGVLCIFMTKKYKKRIAELQSQEGSMWNRLSRMSRRIRSGDSEPSHSDHRRSVWSRFSRRPKGDTVDLGHMSSNVNSKPCADQKFSKPRFPSPKSQPKSCSYKEDHDDDGDDYMNTADLNVYGNI</sequence>
<dbReference type="InterPro" id="IPR013783">
    <property type="entry name" value="Ig-like_fold"/>
</dbReference>
<keyword evidence="2" id="KW-1133">Transmembrane helix</keyword>
<dbReference type="Proteomes" id="UP000424527">
    <property type="component" value="Unassembled WGS sequence"/>
</dbReference>
<dbReference type="PROSITE" id="PS50835">
    <property type="entry name" value="IG_LIKE"/>
    <property type="match status" value="1"/>
</dbReference>
<gene>
    <name evidence="5" type="ORF">D5F01_LYC12524</name>
</gene>
<dbReference type="SUPFAM" id="SSF48726">
    <property type="entry name" value="Immunoglobulin"/>
    <property type="match status" value="2"/>
</dbReference>
<dbReference type="InterPro" id="IPR036179">
    <property type="entry name" value="Ig-like_dom_sf"/>
</dbReference>
<accession>A0A6G0IAY2</accession>
<keyword evidence="2" id="KW-0812">Transmembrane</keyword>
<dbReference type="PANTHER" id="PTHR46484">
    <property type="entry name" value="SI:CH211-171H4.5-RELATED"/>
    <property type="match status" value="1"/>
</dbReference>
<feature type="signal peptide" evidence="3">
    <location>
        <begin position="1"/>
        <end position="23"/>
    </location>
</feature>
<reference evidence="5 6" key="1">
    <citation type="submission" date="2019-07" db="EMBL/GenBank/DDBJ databases">
        <title>Chromosome genome assembly for large yellow croaker.</title>
        <authorList>
            <person name="Xiao S."/>
        </authorList>
    </citation>
    <scope>NUCLEOTIDE SEQUENCE [LARGE SCALE GENOMIC DNA]</scope>
    <source>
        <strain evidence="5">JMULYC20181020</strain>
        <tissue evidence="5">Muscle</tissue>
    </source>
</reference>
<feature type="chain" id="PRO_5026029108" description="Ig-like domain-containing protein" evidence="3">
    <location>
        <begin position="24"/>
        <end position="391"/>
    </location>
</feature>
<evidence type="ECO:0000256" key="1">
    <source>
        <dbReference type="SAM" id="MobiDB-lite"/>
    </source>
</evidence>
<organism evidence="5 6">
    <name type="scientific">Larimichthys crocea</name>
    <name type="common">Large yellow croaker</name>
    <name type="synonym">Pseudosciaena crocea</name>
    <dbReference type="NCBI Taxonomy" id="215358"/>
    <lineage>
        <taxon>Eukaryota</taxon>
        <taxon>Metazoa</taxon>
        <taxon>Chordata</taxon>
        <taxon>Craniata</taxon>
        <taxon>Vertebrata</taxon>
        <taxon>Euteleostomi</taxon>
        <taxon>Actinopterygii</taxon>
        <taxon>Neopterygii</taxon>
        <taxon>Teleostei</taxon>
        <taxon>Neoteleostei</taxon>
        <taxon>Acanthomorphata</taxon>
        <taxon>Eupercaria</taxon>
        <taxon>Sciaenidae</taxon>
        <taxon>Larimichthys</taxon>
    </lineage>
</organism>
<comment type="caution">
    <text evidence="5">The sequence shown here is derived from an EMBL/GenBank/DDBJ whole genome shotgun (WGS) entry which is preliminary data.</text>
</comment>
<dbReference type="Gene3D" id="2.60.40.10">
    <property type="entry name" value="Immunoglobulins"/>
    <property type="match status" value="2"/>
</dbReference>
<evidence type="ECO:0000313" key="6">
    <source>
        <dbReference type="Proteomes" id="UP000424527"/>
    </source>
</evidence>
<dbReference type="PANTHER" id="PTHR46484:SF7">
    <property type="entry name" value="MYELIN-ASSOCIATED GLYCOPROTEIN-LIKE-RELATED"/>
    <property type="match status" value="1"/>
</dbReference>
<dbReference type="EMBL" id="REGW02000012">
    <property type="protein sequence ID" value="KAE8288649.1"/>
    <property type="molecule type" value="Genomic_DNA"/>
</dbReference>
<dbReference type="InterPro" id="IPR007110">
    <property type="entry name" value="Ig-like_dom"/>
</dbReference>
<protein>
    <recommendedName>
        <fullName evidence="4">Ig-like domain-containing protein</fullName>
    </recommendedName>
</protein>
<feature type="compositionally biased region" description="Basic and acidic residues" evidence="1">
    <location>
        <begin position="304"/>
        <end position="317"/>
    </location>
</feature>